<comment type="caution">
    <text evidence="3">The sequence shown here is derived from an EMBL/GenBank/DDBJ whole genome shotgun (WGS) entry which is preliminary data.</text>
</comment>
<protein>
    <submittedName>
        <fullName evidence="3">Ribosomal protein S18 acetylase RimI-like enzyme</fullName>
    </submittedName>
</protein>
<organism evidence="3 4">
    <name type="scientific">Xylanimonas ulmi</name>
    <dbReference type="NCBI Taxonomy" id="228973"/>
    <lineage>
        <taxon>Bacteria</taxon>
        <taxon>Bacillati</taxon>
        <taxon>Actinomycetota</taxon>
        <taxon>Actinomycetes</taxon>
        <taxon>Micrococcales</taxon>
        <taxon>Promicromonosporaceae</taxon>
        <taxon>Xylanimonas</taxon>
    </lineage>
</organism>
<sequence>MTDDGVVRADEHCVEVVGASAAPGATSDVVGGLVAGLVRGPLRILTGVACGPVRVALSARPHPAEDPDPGWEDVAEVSVLAGSRSVLRPGPVTVADPGGRAAAGQERLDAFGPGWYRLRVHARGRDRRYDHVVEDPVEEYLVVAWPQAEPQPARPVAVGSRTARGASRTWPAVTARGALRSAPSAVGERAPAVTSRPDATAPDATRDAVARNLEAMRVRSSAMTDTGHRLLAQRNLETVTRRHRTPAPLRVRELSAQDAPLAQALLVWDPGYSERVTGAAPAPSDGERLFAARPPGVGADAKAVLGFFDDASPRDGQGLVALVDLVRGYPAPDVAFIGLLMVDGRRQGRGYGRAAYLLAEDHVRRAWPEVRTLRLAIVDTNAPGAVPFWESFGFRATGQTKAFDAGLATTARLYELRIR</sequence>
<dbReference type="Proteomes" id="UP000293852">
    <property type="component" value="Unassembled WGS sequence"/>
</dbReference>
<dbReference type="Gene3D" id="3.40.630.30">
    <property type="match status" value="1"/>
</dbReference>
<keyword evidence="4" id="KW-1185">Reference proteome</keyword>
<evidence type="ECO:0000313" key="4">
    <source>
        <dbReference type="Proteomes" id="UP000293852"/>
    </source>
</evidence>
<dbReference type="InterPro" id="IPR000182">
    <property type="entry name" value="GNAT_dom"/>
</dbReference>
<gene>
    <name evidence="3" type="ORF">EV386_2605</name>
</gene>
<evidence type="ECO:0000259" key="2">
    <source>
        <dbReference type="PROSITE" id="PS51186"/>
    </source>
</evidence>
<dbReference type="OrthoDB" id="7992078at2"/>
<name>A0A4Q7M5L7_9MICO</name>
<feature type="domain" description="N-acetyltransferase" evidence="2">
    <location>
        <begin position="276"/>
        <end position="419"/>
    </location>
</feature>
<reference evidence="3 4" key="1">
    <citation type="submission" date="2019-02" db="EMBL/GenBank/DDBJ databases">
        <title>Sequencing the genomes of 1000 actinobacteria strains.</title>
        <authorList>
            <person name="Klenk H.-P."/>
        </authorList>
    </citation>
    <scope>NUCLEOTIDE SEQUENCE [LARGE SCALE GENOMIC DNA]</scope>
    <source>
        <strain evidence="3 4">DSM 16932</strain>
    </source>
</reference>
<keyword evidence="3" id="KW-0689">Ribosomal protein</keyword>
<dbReference type="AlphaFoldDB" id="A0A4Q7M5L7"/>
<evidence type="ECO:0000313" key="3">
    <source>
        <dbReference type="EMBL" id="RZS62277.1"/>
    </source>
</evidence>
<dbReference type="EMBL" id="SGWX01000001">
    <property type="protein sequence ID" value="RZS62277.1"/>
    <property type="molecule type" value="Genomic_DNA"/>
</dbReference>
<dbReference type="Pfam" id="PF00583">
    <property type="entry name" value="Acetyltransf_1"/>
    <property type="match status" value="1"/>
</dbReference>
<keyword evidence="3" id="KW-0687">Ribonucleoprotein</keyword>
<dbReference type="GO" id="GO:0005840">
    <property type="term" value="C:ribosome"/>
    <property type="evidence" value="ECO:0007669"/>
    <property type="project" value="UniProtKB-KW"/>
</dbReference>
<dbReference type="PROSITE" id="PS51186">
    <property type="entry name" value="GNAT"/>
    <property type="match status" value="1"/>
</dbReference>
<dbReference type="SUPFAM" id="SSF55729">
    <property type="entry name" value="Acyl-CoA N-acyltransferases (Nat)"/>
    <property type="match status" value="1"/>
</dbReference>
<dbReference type="GO" id="GO:0016747">
    <property type="term" value="F:acyltransferase activity, transferring groups other than amino-acyl groups"/>
    <property type="evidence" value="ECO:0007669"/>
    <property type="project" value="InterPro"/>
</dbReference>
<evidence type="ECO:0000256" key="1">
    <source>
        <dbReference type="SAM" id="MobiDB-lite"/>
    </source>
</evidence>
<accession>A0A4Q7M5L7</accession>
<feature type="region of interest" description="Disordered" evidence="1">
    <location>
        <begin position="176"/>
        <end position="203"/>
    </location>
</feature>
<dbReference type="RefSeq" id="WP_130415604.1">
    <property type="nucleotide sequence ID" value="NZ_SGWX01000001.1"/>
</dbReference>
<dbReference type="InterPro" id="IPR016181">
    <property type="entry name" value="Acyl_CoA_acyltransferase"/>
</dbReference>
<proteinExistence type="predicted"/>